<evidence type="ECO:0000256" key="3">
    <source>
        <dbReference type="ARBA" id="ARBA00022723"/>
    </source>
</evidence>
<dbReference type="Pfam" id="PF01551">
    <property type="entry name" value="Peptidase_M23"/>
    <property type="match status" value="1"/>
</dbReference>
<evidence type="ECO:0000256" key="4">
    <source>
        <dbReference type="ARBA" id="ARBA00022801"/>
    </source>
</evidence>
<dbReference type="AlphaFoldDB" id="A0A7T0G1X8"/>
<sequence length="389" mass="44008">MVFAFGVLLFCLFPSTGYSGKQNTVKDINKLLKEEKVQLEQLKKKIAKREKQLKSIGKQETSVLKTLGQLEDRLKLRERELRIYHWNIKINKKQMGSLEAKTSKLEGQLKRQQYVLGLRLRALYKEGGMVPVKILFSAGGMSELLQRFKYMDSVMAYDTTVFRTYESRLKQLQAERQTLLKVKANLLTLEKAALSKKDDLKREKKGKSDFLKKISGEKKYALRARKELVASSGELNKLIARLQEKLVLGKGLSIVDKKGKLRYPVPGKVLNKFGKHRDRKYGTYIVNNGIDLKVPGGTPVRAVFDGKVLFTGKLEGYGNLVILGHGEKYHSLYGHLEKINVKTGEIVAEGGILGTSGDTGSLIGPSLYLELRHQGKPIEPTRWFKVAKR</sequence>
<dbReference type="Gene3D" id="2.70.70.10">
    <property type="entry name" value="Glucose Permease (Domain IIA)"/>
    <property type="match status" value="1"/>
</dbReference>
<evidence type="ECO:0000256" key="6">
    <source>
        <dbReference type="ARBA" id="ARBA00023049"/>
    </source>
</evidence>
<keyword evidence="2" id="KW-0645">Protease</keyword>
<organism evidence="9 10">
    <name type="scientific">Candidatus Nitronauta litoralis</name>
    <dbReference type="NCBI Taxonomy" id="2705533"/>
    <lineage>
        <taxon>Bacteria</taxon>
        <taxon>Pseudomonadati</taxon>
        <taxon>Nitrospinota/Tectimicrobiota group</taxon>
        <taxon>Nitrospinota</taxon>
        <taxon>Nitrospinia</taxon>
        <taxon>Nitrospinales</taxon>
        <taxon>Nitrospinaceae</taxon>
        <taxon>Candidatus Nitronauta</taxon>
    </lineage>
</organism>
<keyword evidence="7" id="KW-0175">Coiled coil</keyword>
<keyword evidence="4" id="KW-0378">Hydrolase</keyword>
<keyword evidence="3" id="KW-0479">Metal-binding</keyword>
<evidence type="ECO:0000256" key="1">
    <source>
        <dbReference type="ARBA" id="ARBA00001947"/>
    </source>
</evidence>
<evidence type="ECO:0000256" key="7">
    <source>
        <dbReference type="SAM" id="Coils"/>
    </source>
</evidence>
<keyword evidence="6" id="KW-0482">Metalloprotease</keyword>
<dbReference type="InterPro" id="IPR011055">
    <property type="entry name" value="Dup_hybrid_motif"/>
</dbReference>
<comment type="cofactor">
    <cofactor evidence="1">
        <name>Zn(2+)</name>
        <dbReference type="ChEBI" id="CHEBI:29105"/>
    </cofactor>
</comment>
<dbReference type="Gene3D" id="6.10.250.3150">
    <property type="match status" value="1"/>
</dbReference>
<dbReference type="Proteomes" id="UP000594688">
    <property type="component" value="Chromosome"/>
</dbReference>
<dbReference type="CDD" id="cd12797">
    <property type="entry name" value="M23_peptidase"/>
    <property type="match status" value="1"/>
</dbReference>
<feature type="coiled-coil region" evidence="7">
    <location>
        <begin position="162"/>
        <end position="189"/>
    </location>
</feature>
<proteinExistence type="predicted"/>
<name>A0A7T0G1X8_9BACT</name>
<evidence type="ECO:0000313" key="10">
    <source>
        <dbReference type="Proteomes" id="UP000594688"/>
    </source>
</evidence>
<dbReference type="GO" id="GO:0004222">
    <property type="term" value="F:metalloendopeptidase activity"/>
    <property type="evidence" value="ECO:0007669"/>
    <property type="project" value="TreeGrafter"/>
</dbReference>
<dbReference type="InterPro" id="IPR050570">
    <property type="entry name" value="Cell_wall_metabolism_enzyme"/>
</dbReference>
<evidence type="ECO:0000259" key="8">
    <source>
        <dbReference type="Pfam" id="PF01551"/>
    </source>
</evidence>
<dbReference type="GO" id="GO:0046872">
    <property type="term" value="F:metal ion binding"/>
    <property type="evidence" value="ECO:0007669"/>
    <property type="project" value="UniProtKB-KW"/>
</dbReference>
<protein>
    <submittedName>
        <fullName evidence="9">Peptidoglycan DD-metalloendopeptidase family protein</fullName>
    </submittedName>
</protein>
<evidence type="ECO:0000313" key="9">
    <source>
        <dbReference type="EMBL" id="QPJ63421.1"/>
    </source>
</evidence>
<feature type="domain" description="M23ase beta-sheet core" evidence="8">
    <location>
        <begin position="287"/>
        <end position="380"/>
    </location>
</feature>
<keyword evidence="5" id="KW-0862">Zinc</keyword>
<dbReference type="EMBL" id="CP048685">
    <property type="protein sequence ID" value="QPJ63421.1"/>
    <property type="molecule type" value="Genomic_DNA"/>
</dbReference>
<reference evidence="9 10" key="1">
    <citation type="submission" date="2020-02" db="EMBL/GenBank/DDBJ databases">
        <title>Genomic and physiological characterization of two novel Nitrospinaceae genera.</title>
        <authorList>
            <person name="Mueller A.J."/>
            <person name="Jung M.-Y."/>
            <person name="Strachan C.R."/>
            <person name="Herbold C.W."/>
            <person name="Kirkegaard R.H."/>
            <person name="Daims H."/>
        </authorList>
    </citation>
    <scope>NUCLEOTIDE SEQUENCE [LARGE SCALE GENOMIC DNA]</scope>
    <source>
        <strain evidence="9">EB</strain>
    </source>
</reference>
<dbReference type="InterPro" id="IPR016047">
    <property type="entry name" value="M23ase_b-sheet_dom"/>
</dbReference>
<gene>
    <name evidence="9" type="ORF">G3M70_16685</name>
</gene>
<accession>A0A7T0G1X8</accession>
<dbReference type="PANTHER" id="PTHR21666:SF288">
    <property type="entry name" value="CELL DIVISION PROTEIN YTFB"/>
    <property type="match status" value="1"/>
</dbReference>
<dbReference type="SUPFAM" id="SSF51261">
    <property type="entry name" value="Duplicated hybrid motif"/>
    <property type="match status" value="1"/>
</dbReference>
<dbReference type="PANTHER" id="PTHR21666">
    <property type="entry name" value="PEPTIDASE-RELATED"/>
    <property type="match status" value="1"/>
</dbReference>
<evidence type="ECO:0000256" key="5">
    <source>
        <dbReference type="ARBA" id="ARBA00022833"/>
    </source>
</evidence>
<dbReference type="GO" id="GO:0006508">
    <property type="term" value="P:proteolysis"/>
    <property type="evidence" value="ECO:0007669"/>
    <property type="project" value="UniProtKB-KW"/>
</dbReference>
<evidence type="ECO:0000256" key="2">
    <source>
        <dbReference type="ARBA" id="ARBA00022670"/>
    </source>
</evidence>
<feature type="coiled-coil region" evidence="7">
    <location>
        <begin position="25"/>
        <end position="59"/>
    </location>
</feature>
<dbReference type="KEGG" id="nli:G3M70_16685"/>